<reference evidence="2" key="1">
    <citation type="submission" date="2023-03" db="EMBL/GenBank/DDBJ databases">
        <title>Massive genome expansion in bonnet fungi (Mycena s.s.) driven by repeated elements and novel gene families across ecological guilds.</title>
        <authorList>
            <consortium name="Lawrence Berkeley National Laboratory"/>
            <person name="Harder C.B."/>
            <person name="Miyauchi S."/>
            <person name="Viragh M."/>
            <person name="Kuo A."/>
            <person name="Thoen E."/>
            <person name="Andreopoulos B."/>
            <person name="Lu D."/>
            <person name="Skrede I."/>
            <person name="Drula E."/>
            <person name="Henrissat B."/>
            <person name="Morin E."/>
            <person name="Kohler A."/>
            <person name="Barry K."/>
            <person name="LaButti K."/>
            <person name="Morin E."/>
            <person name="Salamov A."/>
            <person name="Lipzen A."/>
            <person name="Mereny Z."/>
            <person name="Hegedus B."/>
            <person name="Baldrian P."/>
            <person name="Stursova M."/>
            <person name="Weitz H."/>
            <person name="Taylor A."/>
            <person name="Grigoriev I.V."/>
            <person name="Nagy L.G."/>
            <person name="Martin F."/>
            <person name="Kauserud H."/>
        </authorList>
    </citation>
    <scope>NUCLEOTIDE SEQUENCE</scope>
    <source>
        <strain evidence="2">CBHHK182m</strain>
    </source>
</reference>
<dbReference type="AlphaFoldDB" id="A0AAD7JBK3"/>
<proteinExistence type="predicted"/>
<protein>
    <submittedName>
        <fullName evidence="2">Uncharacterized protein</fullName>
    </submittedName>
</protein>
<name>A0AAD7JBK3_9AGAR</name>
<dbReference type="EMBL" id="JARKIB010000039">
    <property type="protein sequence ID" value="KAJ7759673.1"/>
    <property type="molecule type" value="Genomic_DNA"/>
</dbReference>
<sequence length="424" mass="46123">MLGGHNSAMSYAQAIERLGHACDLQSVYLRQPDLDQGQRRISMDRAEGVDHLNMVSWTGNATSSDCHSPAAWNDGADIARAIFTKLRFPFHSYDYPRISANKAIDMLRPFGDGKYPGVKSDVDRSIIVPVKTSITSATPPSSAIPTTTPPISVSPTLAVLPASTTIPAPSSSLTLAPTFFPPSSATMTETPTTPDHDIDDEGEGILFEDALDEIPELVLPTGRGVDPNDYINVDGKWVHKQHICRVVINADYEPKSKDRLKCVRGHTKVNAKQRDDVNPEAILGANTFLVGDPFFTLLRTDQTLSLAVLRCTAIHEDGISRGSILAPTIRNPKAQVKLSGQVLSLTMVLTLNNQFPESESASVQPRPHLHALSPPTDTEDTSPWSWIWNSRFLEVASAIAGTQQTTKKVTIISVPGVLTELVNY</sequence>
<feature type="region of interest" description="Disordered" evidence="1">
    <location>
        <begin position="357"/>
        <end position="381"/>
    </location>
</feature>
<evidence type="ECO:0000313" key="2">
    <source>
        <dbReference type="EMBL" id="KAJ7759673.1"/>
    </source>
</evidence>
<evidence type="ECO:0000313" key="3">
    <source>
        <dbReference type="Proteomes" id="UP001215598"/>
    </source>
</evidence>
<comment type="caution">
    <text evidence="2">The sequence shown here is derived from an EMBL/GenBank/DDBJ whole genome shotgun (WGS) entry which is preliminary data.</text>
</comment>
<keyword evidence="3" id="KW-1185">Reference proteome</keyword>
<dbReference type="Proteomes" id="UP001215598">
    <property type="component" value="Unassembled WGS sequence"/>
</dbReference>
<gene>
    <name evidence="2" type="ORF">B0H16DRAFT_1689044</name>
</gene>
<evidence type="ECO:0000256" key="1">
    <source>
        <dbReference type="SAM" id="MobiDB-lite"/>
    </source>
</evidence>
<organism evidence="2 3">
    <name type="scientific">Mycena metata</name>
    <dbReference type="NCBI Taxonomy" id="1033252"/>
    <lineage>
        <taxon>Eukaryota</taxon>
        <taxon>Fungi</taxon>
        <taxon>Dikarya</taxon>
        <taxon>Basidiomycota</taxon>
        <taxon>Agaricomycotina</taxon>
        <taxon>Agaricomycetes</taxon>
        <taxon>Agaricomycetidae</taxon>
        <taxon>Agaricales</taxon>
        <taxon>Marasmiineae</taxon>
        <taxon>Mycenaceae</taxon>
        <taxon>Mycena</taxon>
    </lineage>
</organism>
<accession>A0AAD7JBK3</accession>